<reference evidence="4" key="1">
    <citation type="submission" date="2017-11" db="EMBL/GenBank/DDBJ databases">
        <authorList>
            <person name="Chan K.G."/>
            <person name="Lee L.S."/>
        </authorList>
    </citation>
    <scope>NUCLEOTIDE SEQUENCE [LARGE SCALE GENOMIC DNA]</scope>
    <source>
        <strain evidence="4">DSM 100970</strain>
    </source>
</reference>
<protein>
    <submittedName>
        <fullName evidence="3">Type II toxin-antitoxin system mRNA interferase toxin, RelE/StbE family</fullName>
    </submittedName>
</protein>
<name>A0A2I7N9X2_9NEIS</name>
<comment type="similarity">
    <text evidence="1">Belongs to the RelE toxin family.</text>
</comment>
<accession>A0A2I7N9X2</accession>
<dbReference type="KEGG" id="nba:CUN60_12020"/>
<dbReference type="OrthoDB" id="5570653at2"/>
<dbReference type="AlphaFoldDB" id="A0A2I7N9X2"/>
<dbReference type="EMBL" id="CP024847">
    <property type="protein sequence ID" value="AUR53205.1"/>
    <property type="molecule type" value="Genomic_DNA"/>
</dbReference>
<evidence type="ECO:0000313" key="4">
    <source>
        <dbReference type="Proteomes" id="UP000236655"/>
    </source>
</evidence>
<gene>
    <name evidence="3" type="ORF">CUN60_12020</name>
</gene>
<dbReference type="SUPFAM" id="SSF143011">
    <property type="entry name" value="RelE-like"/>
    <property type="match status" value="1"/>
</dbReference>
<sequence>MAWKIDFSESALKQLKSLDKPITRRIIKWLEDRVLSGVNPRLWGKQLKGDALSEYWRYRVGDYRVLCIIKDNIVTVEVVSIGHRKEIYK</sequence>
<organism evidence="3 4">
    <name type="scientific">Aquella oligotrophica</name>
    <dbReference type="NCBI Taxonomy" id="2067065"/>
    <lineage>
        <taxon>Bacteria</taxon>
        <taxon>Pseudomonadati</taxon>
        <taxon>Pseudomonadota</taxon>
        <taxon>Betaproteobacteria</taxon>
        <taxon>Neisseriales</taxon>
        <taxon>Neisseriaceae</taxon>
        <taxon>Aquella</taxon>
    </lineage>
</organism>
<keyword evidence="2" id="KW-1277">Toxin-antitoxin system</keyword>
<dbReference type="PANTHER" id="PTHR35601">
    <property type="entry name" value="TOXIN RELE"/>
    <property type="match status" value="1"/>
</dbReference>
<dbReference type="Pfam" id="PF05016">
    <property type="entry name" value="ParE_toxin"/>
    <property type="match status" value="1"/>
</dbReference>
<dbReference type="Gene3D" id="3.30.2310.20">
    <property type="entry name" value="RelE-like"/>
    <property type="match status" value="1"/>
</dbReference>
<evidence type="ECO:0000313" key="3">
    <source>
        <dbReference type="EMBL" id="AUR53205.1"/>
    </source>
</evidence>
<dbReference type="InterPro" id="IPR035093">
    <property type="entry name" value="RelE/ParE_toxin_dom_sf"/>
</dbReference>
<keyword evidence="4" id="KW-1185">Reference proteome</keyword>
<evidence type="ECO:0000256" key="2">
    <source>
        <dbReference type="ARBA" id="ARBA00022649"/>
    </source>
</evidence>
<dbReference type="Proteomes" id="UP000236655">
    <property type="component" value="Chromosome"/>
</dbReference>
<dbReference type="PANTHER" id="PTHR35601:SF1">
    <property type="entry name" value="TOXIN RELE"/>
    <property type="match status" value="1"/>
</dbReference>
<evidence type="ECO:0000256" key="1">
    <source>
        <dbReference type="ARBA" id="ARBA00006226"/>
    </source>
</evidence>
<dbReference type="InterPro" id="IPR007712">
    <property type="entry name" value="RelE/ParE_toxin"/>
</dbReference>
<proteinExistence type="inferred from homology"/>
<dbReference type="NCBIfam" id="TIGR02385">
    <property type="entry name" value="RelE_StbE"/>
    <property type="match status" value="1"/>
</dbReference>